<dbReference type="KEGG" id="aswu:HUW51_10755"/>
<organism evidence="1 2">
    <name type="scientific">Adhaeribacter swui</name>
    <dbReference type="NCBI Taxonomy" id="2086471"/>
    <lineage>
        <taxon>Bacteria</taxon>
        <taxon>Pseudomonadati</taxon>
        <taxon>Bacteroidota</taxon>
        <taxon>Cytophagia</taxon>
        <taxon>Cytophagales</taxon>
        <taxon>Hymenobacteraceae</taxon>
        <taxon>Adhaeribacter</taxon>
    </lineage>
</organism>
<protein>
    <submittedName>
        <fullName evidence="1">YncE family protein</fullName>
    </submittedName>
</protein>
<dbReference type="SUPFAM" id="SSF63825">
    <property type="entry name" value="YWTD domain"/>
    <property type="match status" value="1"/>
</dbReference>
<dbReference type="NCBIfam" id="TIGR02276">
    <property type="entry name" value="beta_rpt_yvtn"/>
    <property type="match status" value="1"/>
</dbReference>
<dbReference type="Pfam" id="PF16819">
    <property type="entry name" value="DUF5074"/>
    <property type="match status" value="1"/>
</dbReference>
<reference evidence="1 2" key="1">
    <citation type="journal article" date="2018" name="Int. J. Syst. Evol. Microbiol.">
        <title>Adhaeribacter swui sp. nov., isolated from wet mud.</title>
        <authorList>
            <person name="Kim D.U."/>
            <person name="Kim K.W."/>
            <person name="Kang M.S."/>
            <person name="Kim J.Y."/>
            <person name="Jang J.H."/>
            <person name="Kim M.K."/>
        </authorList>
    </citation>
    <scope>NUCLEOTIDE SEQUENCE [LARGE SCALE GENOMIC DNA]</scope>
    <source>
        <strain evidence="1 2">KCTC 52873</strain>
    </source>
</reference>
<dbReference type="InterPro" id="IPR015943">
    <property type="entry name" value="WD40/YVTN_repeat-like_dom_sf"/>
</dbReference>
<dbReference type="Gene3D" id="2.130.10.10">
    <property type="entry name" value="YVTN repeat-like/Quinoprotein amine dehydrogenase"/>
    <property type="match status" value="1"/>
</dbReference>
<keyword evidence="2" id="KW-1185">Reference proteome</keyword>
<dbReference type="EMBL" id="CP055156">
    <property type="protein sequence ID" value="QNF33182.1"/>
    <property type="molecule type" value="Genomic_DNA"/>
</dbReference>
<dbReference type="PANTHER" id="PTHR47197:SF3">
    <property type="entry name" value="DIHYDRO-HEME D1 DEHYDROGENASE"/>
    <property type="match status" value="1"/>
</dbReference>
<dbReference type="InterPro" id="IPR031815">
    <property type="entry name" value="DUF5074"/>
</dbReference>
<evidence type="ECO:0000313" key="2">
    <source>
        <dbReference type="Proteomes" id="UP000515237"/>
    </source>
</evidence>
<name>A0A7G7G7P8_9BACT</name>
<gene>
    <name evidence="1" type="ORF">HUW51_10755</name>
</gene>
<dbReference type="InterPro" id="IPR011964">
    <property type="entry name" value="YVTN_b-propeller_repeat"/>
</dbReference>
<dbReference type="AlphaFoldDB" id="A0A7G7G7P8"/>
<dbReference type="RefSeq" id="WP_185274034.1">
    <property type="nucleotide sequence ID" value="NZ_CP055156.1"/>
</dbReference>
<dbReference type="InterPro" id="IPR051200">
    <property type="entry name" value="Host-pathogen_enzymatic-act"/>
</dbReference>
<dbReference type="PROSITE" id="PS51257">
    <property type="entry name" value="PROKAR_LIPOPROTEIN"/>
    <property type="match status" value="1"/>
</dbReference>
<accession>A0A7G7G7P8</accession>
<proteinExistence type="predicted"/>
<dbReference type="PANTHER" id="PTHR47197">
    <property type="entry name" value="PROTEIN NIRF"/>
    <property type="match status" value="1"/>
</dbReference>
<dbReference type="Proteomes" id="UP000515237">
    <property type="component" value="Chromosome"/>
</dbReference>
<sequence length="362" mass="38477">MNKNLLNRSFIMGIYLAGSIFLSSCQDDDSGSTVTPPKGAYESGVLVVNEGNFQQGNGAISFIDKQNKTVVADVFLTENNRPLGDVVQSVTVNNDKAYVVVNNSNKIEIADANTFKSLGVINNLQLPRYMVVANNKGYVTEWVSFSGNGRVSVIDLATNTLTKTIAVGSLPEKLALVNNKVYVINSGGNTVSVINPTSDAVETTITVDASPNSLVVDANKKLWVLCGGEKNYNPDYSIDENTSKPGSLVRLNPTTNAVEATLTFTSKVLSPDDLVANGAGNKVYYQYGGKVYQQDISATTLTATPFINRNFYGIGVDPADNLIYGADAGGFAAGGKVVRFNPNGAAVDSFTVSVGPSEFVFK</sequence>
<evidence type="ECO:0000313" key="1">
    <source>
        <dbReference type="EMBL" id="QNF33182.1"/>
    </source>
</evidence>